<evidence type="ECO:0000256" key="10">
    <source>
        <dbReference type="ARBA" id="ARBA00023121"/>
    </source>
</evidence>
<dbReference type="GO" id="GO:0046872">
    <property type="term" value="F:metal ion binding"/>
    <property type="evidence" value="ECO:0007669"/>
    <property type="project" value="UniProtKB-KW"/>
</dbReference>
<dbReference type="InterPro" id="IPR035892">
    <property type="entry name" value="C2_domain_sf"/>
</dbReference>
<evidence type="ECO:0000256" key="5">
    <source>
        <dbReference type="ARBA" id="ARBA00022723"/>
    </source>
</evidence>
<comment type="subcellular location">
    <subcellularLocation>
        <location evidence="1">Membrane</location>
        <topology evidence="1">Single-pass membrane protein</topology>
    </subcellularLocation>
</comment>
<evidence type="ECO:0000256" key="1">
    <source>
        <dbReference type="ARBA" id="ARBA00004167"/>
    </source>
</evidence>
<organism evidence="15 16">
    <name type="scientific">Acorus gramineus</name>
    <name type="common">Dwarf sweet flag</name>
    <dbReference type="NCBI Taxonomy" id="55184"/>
    <lineage>
        <taxon>Eukaryota</taxon>
        <taxon>Viridiplantae</taxon>
        <taxon>Streptophyta</taxon>
        <taxon>Embryophyta</taxon>
        <taxon>Tracheophyta</taxon>
        <taxon>Spermatophyta</taxon>
        <taxon>Magnoliopsida</taxon>
        <taxon>Liliopsida</taxon>
        <taxon>Acoraceae</taxon>
        <taxon>Acorus</taxon>
    </lineage>
</organism>
<feature type="domain" description="SMP-LTD" evidence="14">
    <location>
        <begin position="67"/>
        <end position="249"/>
    </location>
</feature>
<keyword evidence="11 12" id="KW-0472">Membrane</keyword>
<dbReference type="CDD" id="cd00030">
    <property type="entry name" value="C2"/>
    <property type="match status" value="1"/>
</dbReference>
<proteinExistence type="inferred from homology"/>
<dbReference type="AlphaFoldDB" id="A0AAV9ARW6"/>
<keyword evidence="6" id="KW-0677">Repeat</keyword>
<evidence type="ECO:0000256" key="11">
    <source>
        <dbReference type="ARBA" id="ARBA00023136"/>
    </source>
</evidence>
<evidence type="ECO:0000256" key="2">
    <source>
        <dbReference type="ARBA" id="ARBA00006996"/>
    </source>
</evidence>
<evidence type="ECO:0000259" key="13">
    <source>
        <dbReference type="PROSITE" id="PS50004"/>
    </source>
</evidence>
<dbReference type="GO" id="GO:0006869">
    <property type="term" value="P:lipid transport"/>
    <property type="evidence" value="ECO:0007669"/>
    <property type="project" value="UniProtKB-KW"/>
</dbReference>
<sequence>MGFLGTVFGIFGFGFGIPIGLLVGYFIFIYFEPREVKDPIVPQLHELDSETLQALLPEVPFWVKNPDYDRVDWLNKFLNHMWPYLDKAICGIIRSNVKPTFDQYIGKFCIESIEFDSLTLGTLPPVIHGVKVYETQENELVIQPAVRWAGNSNITIVLKLLFLRLTVQLLDLQISLSPRVTLKPLVPTFPCFANLTVSLMEKPHVDFGLKLLRGDVMAIPGLYRYIQETIKGQIAALYHWPKTLDIPILDSSCGATKKPVGILHVKVIRALNLRKMDFLGKSDPYVKLSLSGERLHSRKTTIKMSNLNPEWNEQFKLIVKDPETQILQLHVYDWEKVKAHDKLGMQVVPLSSLVPHERKELTLDLLKSLNPNDSQNRRSRGKIELELTFDPFKEDNDGISGPLYGSAKESFGQSVNRNLELNGGVLLVTIQSAEDVEGKRHNNPYGVIIFRGEQRKTKIIKKSRDPRWAEEFQFVLEEAPVSEKIHIEVMSKGKGFLLRSKESLGHADINLIDVINNGRINEKYHLINSKNGTINVEMQWNTV</sequence>
<keyword evidence="8 12" id="KW-1133">Transmembrane helix</keyword>
<feature type="transmembrane region" description="Helical" evidence="12">
    <location>
        <begin position="7"/>
        <end position="31"/>
    </location>
</feature>
<keyword evidence="16" id="KW-1185">Reference proteome</keyword>
<dbReference type="SUPFAM" id="SSF49562">
    <property type="entry name" value="C2 domain (Calcium/lipid-binding domain, CaLB)"/>
    <property type="match status" value="2"/>
</dbReference>
<dbReference type="PROSITE" id="PS50004">
    <property type="entry name" value="C2"/>
    <property type="match status" value="2"/>
</dbReference>
<dbReference type="GO" id="GO:0008289">
    <property type="term" value="F:lipid binding"/>
    <property type="evidence" value="ECO:0007669"/>
    <property type="project" value="UniProtKB-KW"/>
</dbReference>
<evidence type="ECO:0000256" key="3">
    <source>
        <dbReference type="ARBA" id="ARBA00022448"/>
    </source>
</evidence>
<dbReference type="SMART" id="SM00239">
    <property type="entry name" value="C2"/>
    <property type="match status" value="2"/>
</dbReference>
<evidence type="ECO:0000313" key="16">
    <source>
        <dbReference type="Proteomes" id="UP001179952"/>
    </source>
</evidence>
<reference evidence="15" key="1">
    <citation type="journal article" date="2023" name="Nat. Commun.">
        <title>Diploid and tetraploid genomes of Acorus and the evolution of monocots.</title>
        <authorList>
            <person name="Ma L."/>
            <person name="Liu K.W."/>
            <person name="Li Z."/>
            <person name="Hsiao Y.Y."/>
            <person name="Qi Y."/>
            <person name="Fu T."/>
            <person name="Tang G.D."/>
            <person name="Zhang D."/>
            <person name="Sun W.H."/>
            <person name="Liu D.K."/>
            <person name="Li Y."/>
            <person name="Chen G.Z."/>
            <person name="Liu X.D."/>
            <person name="Liao X.Y."/>
            <person name="Jiang Y.T."/>
            <person name="Yu X."/>
            <person name="Hao Y."/>
            <person name="Huang J."/>
            <person name="Zhao X.W."/>
            <person name="Ke S."/>
            <person name="Chen Y.Y."/>
            <person name="Wu W.L."/>
            <person name="Hsu J.L."/>
            <person name="Lin Y.F."/>
            <person name="Huang M.D."/>
            <person name="Li C.Y."/>
            <person name="Huang L."/>
            <person name="Wang Z.W."/>
            <person name="Zhao X."/>
            <person name="Zhong W.Y."/>
            <person name="Peng D.H."/>
            <person name="Ahmad S."/>
            <person name="Lan S."/>
            <person name="Zhang J.S."/>
            <person name="Tsai W.C."/>
            <person name="Van de Peer Y."/>
            <person name="Liu Z.J."/>
        </authorList>
    </citation>
    <scope>NUCLEOTIDE SEQUENCE</scope>
    <source>
        <strain evidence="15">SCP</strain>
    </source>
</reference>
<dbReference type="PANTHER" id="PTHR10774:SF217">
    <property type="entry name" value="OS06G0685300 PROTEIN"/>
    <property type="match status" value="1"/>
</dbReference>
<evidence type="ECO:0000256" key="6">
    <source>
        <dbReference type="ARBA" id="ARBA00022737"/>
    </source>
</evidence>
<feature type="domain" description="C2" evidence="13">
    <location>
        <begin position="407"/>
        <end position="524"/>
    </location>
</feature>
<evidence type="ECO:0000256" key="9">
    <source>
        <dbReference type="ARBA" id="ARBA00023055"/>
    </source>
</evidence>
<keyword evidence="4 12" id="KW-0812">Transmembrane</keyword>
<reference evidence="15" key="2">
    <citation type="submission" date="2023-06" db="EMBL/GenBank/DDBJ databases">
        <authorList>
            <person name="Ma L."/>
            <person name="Liu K.-W."/>
            <person name="Li Z."/>
            <person name="Hsiao Y.-Y."/>
            <person name="Qi Y."/>
            <person name="Fu T."/>
            <person name="Tang G."/>
            <person name="Zhang D."/>
            <person name="Sun W.-H."/>
            <person name="Liu D.-K."/>
            <person name="Li Y."/>
            <person name="Chen G.-Z."/>
            <person name="Liu X.-D."/>
            <person name="Liao X.-Y."/>
            <person name="Jiang Y.-T."/>
            <person name="Yu X."/>
            <person name="Hao Y."/>
            <person name="Huang J."/>
            <person name="Zhao X.-W."/>
            <person name="Ke S."/>
            <person name="Chen Y.-Y."/>
            <person name="Wu W.-L."/>
            <person name="Hsu J.-L."/>
            <person name="Lin Y.-F."/>
            <person name="Huang M.-D."/>
            <person name="Li C.-Y."/>
            <person name="Huang L."/>
            <person name="Wang Z.-W."/>
            <person name="Zhao X."/>
            <person name="Zhong W.-Y."/>
            <person name="Peng D.-H."/>
            <person name="Ahmad S."/>
            <person name="Lan S."/>
            <person name="Zhang J.-S."/>
            <person name="Tsai W.-C."/>
            <person name="Van De Peer Y."/>
            <person name="Liu Z.-J."/>
        </authorList>
    </citation>
    <scope>NUCLEOTIDE SEQUENCE</scope>
    <source>
        <strain evidence="15">SCP</strain>
        <tissue evidence="15">Leaves</tissue>
    </source>
</reference>
<dbReference type="GO" id="GO:0016020">
    <property type="term" value="C:membrane"/>
    <property type="evidence" value="ECO:0007669"/>
    <property type="project" value="UniProtKB-SubCell"/>
</dbReference>
<accession>A0AAV9ARW6</accession>
<dbReference type="Pfam" id="PF17047">
    <property type="entry name" value="SMP_LBD"/>
    <property type="match status" value="1"/>
</dbReference>
<dbReference type="InterPro" id="IPR000008">
    <property type="entry name" value="C2_dom"/>
</dbReference>
<name>A0AAV9ARW6_ACOGR</name>
<dbReference type="GO" id="GO:0005783">
    <property type="term" value="C:endoplasmic reticulum"/>
    <property type="evidence" value="ECO:0007669"/>
    <property type="project" value="TreeGrafter"/>
</dbReference>
<evidence type="ECO:0000256" key="12">
    <source>
        <dbReference type="SAM" id="Phobius"/>
    </source>
</evidence>
<dbReference type="Proteomes" id="UP001179952">
    <property type="component" value="Unassembled WGS sequence"/>
</dbReference>
<keyword evidence="9" id="KW-0445">Lipid transport</keyword>
<dbReference type="InterPro" id="IPR031468">
    <property type="entry name" value="SMP_LBD"/>
</dbReference>
<evidence type="ECO:0000256" key="8">
    <source>
        <dbReference type="ARBA" id="ARBA00022989"/>
    </source>
</evidence>
<keyword evidence="7" id="KW-0106">Calcium</keyword>
<comment type="caution">
    <text evidence="15">The sequence shown here is derived from an EMBL/GenBank/DDBJ whole genome shotgun (WGS) entry which is preliminary data.</text>
</comment>
<feature type="domain" description="C2" evidence="13">
    <location>
        <begin position="240"/>
        <end position="363"/>
    </location>
</feature>
<dbReference type="FunFam" id="2.60.40.150:FF:000102">
    <property type="entry name" value="Synaptotagmin-2 isoform A"/>
    <property type="match status" value="1"/>
</dbReference>
<comment type="similarity">
    <text evidence="2">Belongs to the synaptotagmin family.</text>
</comment>
<dbReference type="PROSITE" id="PS51847">
    <property type="entry name" value="SMP"/>
    <property type="match status" value="1"/>
</dbReference>
<gene>
    <name evidence="15" type="ORF">QJS04_geneDACA015320</name>
</gene>
<dbReference type="FunFam" id="2.60.40.150:FF:000066">
    <property type="entry name" value="Extended synaptotagmin-2"/>
    <property type="match status" value="1"/>
</dbReference>
<keyword evidence="5" id="KW-0479">Metal-binding</keyword>
<keyword evidence="10" id="KW-0446">Lipid-binding</keyword>
<dbReference type="InterPro" id="IPR045050">
    <property type="entry name" value="Synaptotagmin_plant"/>
</dbReference>
<dbReference type="CDD" id="cd21677">
    <property type="entry name" value="SMP_SYT"/>
    <property type="match status" value="1"/>
</dbReference>
<dbReference type="EMBL" id="JAUJYN010000007">
    <property type="protein sequence ID" value="KAK1266631.1"/>
    <property type="molecule type" value="Genomic_DNA"/>
</dbReference>
<dbReference type="PANTHER" id="PTHR10774">
    <property type="entry name" value="EXTENDED SYNAPTOTAGMIN-RELATED"/>
    <property type="match status" value="1"/>
</dbReference>
<evidence type="ECO:0000259" key="14">
    <source>
        <dbReference type="PROSITE" id="PS51847"/>
    </source>
</evidence>
<evidence type="ECO:0000256" key="4">
    <source>
        <dbReference type="ARBA" id="ARBA00022692"/>
    </source>
</evidence>
<evidence type="ECO:0000313" key="15">
    <source>
        <dbReference type="EMBL" id="KAK1266631.1"/>
    </source>
</evidence>
<dbReference type="InterPro" id="IPR039010">
    <property type="entry name" value="Synaptotagmin_SMP"/>
</dbReference>
<dbReference type="PRINTS" id="PR00360">
    <property type="entry name" value="C2DOMAIN"/>
</dbReference>
<keyword evidence="3" id="KW-0813">Transport</keyword>
<dbReference type="Gene3D" id="2.60.40.150">
    <property type="entry name" value="C2 domain"/>
    <property type="match status" value="2"/>
</dbReference>
<dbReference type="Pfam" id="PF00168">
    <property type="entry name" value="C2"/>
    <property type="match status" value="2"/>
</dbReference>
<protein>
    <submittedName>
        <fullName evidence="15">Synaptotagmin-3</fullName>
    </submittedName>
</protein>
<evidence type="ECO:0000256" key="7">
    <source>
        <dbReference type="ARBA" id="ARBA00022837"/>
    </source>
</evidence>